<evidence type="ECO:0000313" key="4">
    <source>
        <dbReference type="Proteomes" id="UP000242367"/>
    </source>
</evidence>
<reference evidence="3 4" key="1">
    <citation type="journal article" date="2017" name="Chemistry">
        <title>Isolation, Biosynthesis and Chemical Modifications of Rubterolones A-F: Rare Tropolone Alkaloids from Actinomadura sp. 5-2.</title>
        <authorList>
            <person name="Guo H."/>
            <person name="Benndorf R."/>
            <person name="Leichnitz D."/>
            <person name="Klassen J.L."/>
            <person name="Vollmers J."/>
            <person name="Gorls H."/>
            <person name="Steinacker M."/>
            <person name="Weigel C."/>
            <person name="Dahse H.M."/>
            <person name="Kaster A.K."/>
            <person name="de Beer Z.W."/>
            <person name="Poulsen M."/>
            <person name="Beemelmanns C."/>
        </authorList>
    </citation>
    <scope>NUCLEOTIDE SEQUENCE [LARGE SCALE GENOMIC DNA]</scope>
    <source>
        <strain evidence="3 4">5-2</strain>
    </source>
</reference>
<dbReference type="Proteomes" id="UP000242367">
    <property type="component" value="Unassembled WGS sequence"/>
</dbReference>
<sequence length="318" mass="32353">MIDFRYHLVSIVAIFLALALGIILGSTTLSDSVTAGLKREANTAAKRNEALRQEQSRLTAQTRGEEQFARGLGAQVVEGRLKGQSVVLVEAPGAGNDGLEKIGDLAKAAGATVTGRVTIQAKFLDAREGATVDQLATQLRPPGVTFSGDTDAYEKAGVALASALVTRNAAQIGREDASGSAILTRFQQAGYLTLSGKPAQHATLAVMVAPSTPYTYTGGDAANKALLSVTGALDAAGRGAVVGGPQQAAQEGGLITALRDSDMRKTVSAVDTADTASGQVVTILVLQNELSGKSGQYGTGSDASGYLPSPAPAAGKNG</sequence>
<feature type="region of interest" description="Disordered" evidence="2">
    <location>
        <begin position="293"/>
        <end position="318"/>
    </location>
</feature>
<keyword evidence="4" id="KW-1185">Reference proteome</keyword>
<comment type="caution">
    <text evidence="3">The sequence shown here is derived from an EMBL/GenBank/DDBJ whole genome shotgun (WGS) entry which is preliminary data.</text>
</comment>
<proteinExistence type="predicted"/>
<dbReference type="EMBL" id="MTBP01000006">
    <property type="protein sequence ID" value="POM22363.1"/>
    <property type="molecule type" value="Genomic_DNA"/>
</dbReference>
<keyword evidence="1" id="KW-0175">Coiled coil</keyword>
<dbReference type="GO" id="GO:0016020">
    <property type="term" value="C:membrane"/>
    <property type="evidence" value="ECO:0007669"/>
    <property type="project" value="InterPro"/>
</dbReference>
<dbReference type="InterPro" id="IPR021522">
    <property type="entry name" value="MctB"/>
</dbReference>
<evidence type="ECO:0000256" key="1">
    <source>
        <dbReference type="SAM" id="Coils"/>
    </source>
</evidence>
<name>A0A2P4UBE0_9ACTN</name>
<organism evidence="3 4">
    <name type="scientific">Actinomadura rubteroloni</name>
    <dbReference type="NCBI Taxonomy" id="1926885"/>
    <lineage>
        <taxon>Bacteria</taxon>
        <taxon>Bacillati</taxon>
        <taxon>Actinomycetota</taxon>
        <taxon>Actinomycetes</taxon>
        <taxon>Streptosporangiales</taxon>
        <taxon>Thermomonosporaceae</taxon>
        <taxon>Actinomadura</taxon>
    </lineage>
</organism>
<dbReference type="GO" id="GO:0055070">
    <property type="term" value="P:copper ion homeostasis"/>
    <property type="evidence" value="ECO:0007669"/>
    <property type="project" value="InterPro"/>
</dbReference>
<evidence type="ECO:0000313" key="3">
    <source>
        <dbReference type="EMBL" id="POM22363.1"/>
    </source>
</evidence>
<dbReference type="RefSeq" id="WP_103566846.1">
    <property type="nucleotide sequence ID" value="NZ_MTBP01000006.1"/>
</dbReference>
<accession>A0A2P4UBE0</accession>
<feature type="coiled-coil region" evidence="1">
    <location>
        <begin position="34"/>
        <end position="61"/>
    </location>
</feature>
<gene>
    <name evidence="3" type="primary">mctB</name>
    <name evidence="3" type="ORF">BTM25_57750</name>
</gene>
<evidence type="ECO:0000256" key="2">
    <source>
        <dbReference type="SAM" id="MobiDB-lite"/>
    </source>
</evidence>
<dbReference type="AlphaFoldDB" id="A0A2P4UBE0"/>
<protein>
    <submittedName>
        <fullName evidence="3">Copper transporter MctB</fullName>
    </submittedName>
</protein>
<feature type="compositionally biased region" description="Polar residues" evidence="2">
    <location>
        <begin position="293"/>
        <end position="302"/>
    </location>
</feature>
<dbReference type="Pfam" id="PF11382">
    <property type="entry name" value="MctB"/>
    <property type="match status" value="1"/>
</dbReference>